<evidence type="ECO:0000313" key="1">
    <source>
        <dbReference type="EMBL" id="GAF03553.1"/>
    </source>
</evidence>
<dbReference type="Proteomes" id="UP000019402">
    <property type="component" value="Unassembled WGS sequence"/>
</dbReference>
<dbReference type="eggNOG" id="ENOG50335BP">
    <property type="taxonomic scope" value="Bacteria"/>
</dbReference>
<gene>
    <name evidence="1" type="ORF">JCM21142_52231</name>
</gene>
<dbReference type="AlphaFoldDB" id="W7Y794"/>
<reference evidence="1 2" key="1">
    <citation type="journal article" date="2014" name="Genome Announc.">
        <title>Draft Genome Sequence of Cytophaga fermentans JCM 21142T, a Facultative Anaerobe Isolated from Marine Mud.</title>
        <authorList>
            <person name="Starns D."/>
            <person name="Oshima K."/>
            <person name="Suda W."/>
            <person name="Iino T."/>
            <person name="Yuki M."/>
            <person name="Inoue J."/>
            <person name="Kitamura K."/>
            <person name="Iida T."/>
            <person name="Darby A."/>
            <person name="Hattori M."/>
            <person name="Ohkuma M."/>
        </authorList>
    </citation>
    <scope>NUCLEOTIDE SEQUENCE [LARGE SCALE GENOMIC DNA]</scope>
    <source>
        <strain evidence="1 2">JCM 21142</strain>
    </source>
</reference>
<dbReference type="OrthoDB" id="5432442at2"/>
<keyword evidence="2" id="KW-1185">Reference proteome</keyword>
<proteinExistence type="predicted"/>
<dbReference type="RefSeq" id="WP_027473060.1">
    <property type="nucleotide sequence ID" value="NZ_BAMD01000025.1"/>
</dbReference>
<sequence length="104" mass="12193">MKLQYRPLGYVMEILESIGFAVSYSYDDLVFVENNSILVKFNDEDEKMLYLYFNKDIDADAAYEIEKTIMEAGLDKGYSFINSGKYWVREKEAGKEELEIIFLN</sequence>
<comment type="caution">
    <text evidence="1">The sequence shown here is derived from an EMBL/GenBank/DDBJ whole genome shotgun (WGS) entry which is preliminary data.</text>
</comment>
<evidence type="ECO:0000313" key="2">
    <source>
        <dbReference type="Proteomes" id="UP000019402"/>
    </source>
</evidence>
<organism evidence="1 2">
    <name type="scientific">Saccharicrinis fermentans DSM 9555 = JCM 21142</name>
    <dbReference type="NCBI Taxonomy" id="869213"/>
    <lineage>
        <taxon>Bacteria</taxon>
        <taxon>Pseudomonadati</taxon>
        <taxon>Bacteroidota</taxon>
        <taxon>Bacteroidia</taxon>
        <taxon>Marinilabiliales</taxon>
        <taxon>Marinilabiliaceae</taxon>
        <taxon>Saccharicrinis</taxon>
    </lineage>
</organism>
<protein>
    <submittedName>
        <fullName evidence="1">Uncharacterized protein</fullName>
    </submittedName>
</protein>
<name>W7Y794_9BACT</name>
<dbReference type="EMBL" id="BAMD01000025">
    <property type="protein sequence ID" value="GAF03553.1"/>
    <property type="molecule type" value="Genomic_DNA"/>
</dbReference>
<accession>W7Y794</accession>